<dbReference type="NCBIfam" id="TIGR00576">
    <property type="entry name" value="dut"/>
    <property type="match status" value="1"/>
</dbReference>
<dbReference type="Pfam" id="PF00692">
    <property type="entry name" value="dUTPase"/>
    <property type="match status" value="1"/>
</dbReference>
<keyword evidence="2 7" id="KW-0479">Metal-binding</keyword>
<dbReference type="PANTHER" id="PTHR11241">
    <property type="entry name" value="DEOXYURIDINE 5'-TRIPHOSPHATE NUCLEOTIDOHYDROLASE"/>
    <property type="match status" value="1"/>
</dbReference>
<dbReference type="FunFam" id="2.70.40.10:FF:000002">
    <property type="entry name" value="dUTP diphosphatase"/>
    <property type="match status" value="1"/>
</dbReference>
<dbReference type="CDD" id="cd07557">
    <property type="entry name" value="trimeric_dUTPase"/>
    <property type="match status" value="1"/>
</dbReference>
<evidence type="ECO:0000256" key="7">
    <source>
        <dbReference type="HAMAP-Rule" id="MF_00116"/>
    </source>
</evidence>
<dbReference type="InterPro" id="IPR036157">
    <property type="entry name" value="dUTPase-like_sf"/>
</dbReference>
<feature type="domain" description="dUTPase-like" evidence="8">
    <location>
        <begin position="21"/>
        <end position="153"/>
    </location>
</feature>
<dbReference type="AlphaFoldDB" id="A0A1W6ZS19"/>
<evidence type="ECO:0000313" key="10">
    <source>
        <dbReference type="Proteomes" id="UP000194137"/>
    </source>
</evidence>
<dbReference type="Proteomes" id="UP000194137">
    <property type="component" value="Chromosome"/>
</dbReference>
<evidence type="ECO:0000256" key="6">
    <source>
        <dbReference type="ARBA" id="ARBA00047686"/>
    </source>
</evidence>
<reference evidence="9 10" key="1">
    <citation type="submission" date="2017-05" db="EMBL/GenBank/DDBJ databases">
        <title>Full genome sequence of Pseudorhodoplanes sinuspersici.</title>
        <authorList>
            <person name="Dastgheib S.M.M."/>
            <person name="Shavandi M."/>
            <person name="Tirandaz H."/>
        </authorList>
    </citation>
    <scope>NUCLEOTIDE SEQUENCE [LARGE SCALE GENOMIC DNA]</scope>
    <source>
        <strain evidence="9 10">RIPI110</strain>
    </source>
</reference>
<dbReference type="InterPro" id="IPR008181">
    <property type="entry name" value="dUTPase"/>
</dbReference>
<name>A0A1W6ZS19_9HYPH</name>
<dbReference type="SUPFAM" id="SSF51283">
    <property type="entry name" value="dUTPase-like"/>
    <property type="match status" value="1"/>
</dbReference>
<organism evidence="9 10">
    <name type="scientific">Pseudorhodoplanes sinuspersici</name>
    <dbReference type="NCBI Taxonomy" id="1235591"/>
    <lineage>
        <taxon>Bacteria</taxon>
        <taxon>Pseudomonadati</taxon>
        <taxon>Pseudomonadota</taxon>
        <taxon>Alphaproteobacteria</taxon>
        <taxon>Hyphomicrobiales</taxon>
        <taxon>Pseudorhodoplanes</taxon>
    </lineage>
</organism>
<evidence type="ECO:0000259" key="8">
    <source>
        <dbReference type="Pfam" id="PF00692"/>
    </source>
</evidence>
<protein>
    <recommendedName>
        <fullName evidence="7">Deoxyuridine 5'-triphosphate nucleotidohydrolase</fullName>
        <shortName evidence="7">dUTPase</shortName>
        <ecNumber evidence="7">3.6.1.23</ecNumber>
    </recommendedName>
    <alternativeName>
        <fullName evidence="7">dUTP pyrophosphatase</fullName>
    </alternativeName>
</protein>
<keyword evidence="5 7" id="KW-0546">Nucleotide metabolism</keyword>
<keyword evidence="10" id="KW-1185">Reference proteome</keyword>
<dbReference type="OrthoDB" id="9809956at2"/>
<dbReference type="NCBIfam" id="NF001862">
    <property type="entry name" value="PRK00601.1"/>
    <property type="match status" value="1"/>
</dbReference>
<dbReference type="HAMAP" id="MF_00116">
    <property type="entry name" value="dUTPase_bact"/>
    <property type="match status" value="1"/>
</dbReference>
<dbReference type="GO" id="GO:0004170">
    <property type="term" value="F:dUTP diphosphatase activity"/>
    <property type="evidence" value="ECO:0007669"/>
    <property type="project" value="UniProtKB-UniRule"/>
</dbReference>
<dbReference type="GO" id="GO:0006226">
    <property type="term" value="P:dUMP biosynthetic process"/>
    <property type="evidence" value="ECO:0007669"/>
    <property type="project" value="UniProtKB-UniRule"/>
</dbReference>
<dbReference type="GO" id="GO:0000287">
    <property type="term" value="F:magnesium ion binding"/>
    <property type="evidence" value="ECO:0007669"/>
    <property type="project" value="UniProtKB-UniRule"/>
</dbReference>
<gene>
    <name evidence="7" type="primary">dut</name>
    <name evidence="9" type="ORF">CAK95_11020</name>
</gene>
<comment type="catalytic activity">
    <reaction evidence="6 7">
        <text>dUTP + H2O = dUMP + diphosphate + H(+)</text>
        <dbReference type="Rhea" id="RHEA:10248"/>
        <dbReference type="ChEBI" id="CHEBI:15377"/>
        <dbReference type="ChEBI" id="CHEBI:15378"/>
        <dbReference type="ChEBI" id="CHEBI:33019"/>
        <dbReference type="ChEBI" id="CHEBI:61555"/>
        <dbReference type="ChEBI" id="CHEBI:246422"/>
        <dbReference type="EC" id="3.6.1.23"/>
    </reaction>
</comment>
<comment type="pathway">
    <text evidence="7">Pyrimidine metabolism; dUMP biosynthesis; dUMP from dCTP (dUTP route): step 2/2.</text>
</comment>
<dbReference type="KEGG" id="psin:CAK95_11020"/>
<dbReference type="GO" id="GO:0046081">
    <property type="term" value="P:dUTP catabolic process"/>
    <property type="evidence" value="ECO:0007669"/>
    <property type="project" value="InterPro"/>
</dbReference>
<proteinExistence type="inferred from homology"/>
<keyword evidence="3 7" id="KW-0378">Hydrolase</keyword>
<sequence length="161" mass="16706">MSTVSDLELQIVQLPHAVGLPLPAYQTANAAGMDLIAAVPESESVTIAPGQFVMIPTGIVIALPNGTEGQVRPRSGLAAKHGVTILNAPGTIDSDYRGEVCVLLINHGAEAFAVTRGMRIAQLVVAPVSHALVRLMDKLDETARGSGGFGSTGTKSVDRVR</sequence>
<keyword evidence="4 7" id="KW-0460">Magnesium</keyword>
<comment type="similarity">
    <text evidence="1 7">Belongs to the dUTPase family.</text>
</comment>
<dbReference type="STRING" id="1235591.CAK95_11020"/>
<dbReference type="PANTHER" id="PTHR11241:SF0">
    <property type="entry name" value="DEOXYURIDINE 5'-TRIPHOSPHATE NUCLEOTIDOHYDROLASE"/>
    <property type="match status" value="1"/>
</dbReference>
<dbReference type="EMBL" id="CP021112">
    <property type="protein sequence ID" value="ARP99554.1"/>
    <property type="molecule type" value="Genomic_DNA"/>
</dbReference>
<evidence type="ECO:0000313" key="9">
    <source>
        <dbReference type="EMBL" id="ARP99554.1"/>
    </source>
</evidence>
<feature type="binding site" evidence="7">
    <location>
        <position position="87"/>
    </location>
    <ligand>
        <name>substrate</name>
    </ligand>
</feature>
<evidence type="ECO:0000256" key="4">
    <source>
        <dbReference type="ARBA" id="ARBA00022842"/>
    </source>
</evidence>
<dbReference type="UniPathway" id="UPA00610">
    <property type="reaction ID" value="UER00666"/>
</dbReference>
<feature type="binding site" evidence="7">
    <location>
        <begin position="74"/>
        <end position="76"/>
    </location>
    <ligand>
        <name>substrate</name>
    </ligand>
</feature>
<feature type="binding site" evidence="7">
    <location>
        <begin position="91"/>
        <end position="93"/>
    </location>
    <ligand>
        <name>substrate</name>
    </ligand>
</feature>
<evidence type="ECO:0000256" key="2">
    <source>
        <dbReference type="ARBA" id="ARBA00022723"/>
    </source>
</evidence>
<accession>A0A1W6ZS19</accession>
<dbReference type="Gene3D" id="2.70.40.10">
    <property type="match status" value="1"/>
</dbReference>
<evidence type="ECO:0000256" key="3">
    <source>
        <dbReference type="ARBA" id="ARBA00022801"/>
    </source>
</evidence>
<comment type="function">
    <text evidence="7">This enzyme is involved in nucleotide metabolism: it produces dUMP, the immediate precursor of thymidine nucleotides and it decreases the intracellular concentration of dUTP so that uracil cannot be incorporated into DNA.</text>
</comment>
<comment type="caution">
    <text evidence="7">Lacks conserved residue(s) required for the propagation of feature annotation.</text>
</comment>
<dbReference type="EC" id="3.6.1.23" evidence="7"/>
<evidence type="ECO:0000256" key="1">
    <source>
        <dbReference type="ARBA" id="ARBA00006581"/>
    </source>
</evidence>
<dbReference type="InterPro" id="IPR033704">
    <property type="entry name" value="dUTPase_trimeric"/>
</dbReference>
<evidence type="ECO:0000256" key="5">
    <source>
        <dbReference type="ARBA" id="ARBA00023080"/>
    </source>
</evidence>
<dbReference type="InterPro" id="IPR029054">
    <property type="entry name" value="dUTPase-like"/>
</dbReference>
<comment type="cofactor">
    <cofactor evidence="7">
        <name>Mg(2+)</name>
        <dbReference type="ChEBI" id="CHEBI:18420"/>
    </cofactor>
</comment>